<dbReference type="InterPro" id="IPR021005">
    <property type="entry name" value="Znf_CGNR"/>
</dbReference>
<evidence type="ECO:0000313" key="3">
    <source>
        <dbReference type="Proteomes" id="UP000575241"/>
    </source>
</evidence>
<sequence length="195" mass="20451">MSTQEFQNGELRDGFHFRGGHPALDLVATVTGRLKPAQRELLAGPDDLARWLVAAGFAGSPLAATPGDLERARALREAIHAIVDARLAGGEGTPADIDQINAAAAGTPAIPQIGEDGRVRLQGGASALLATLAGEAALLLGGDQASRIRRCEADGCAMLFLDTSRGGERRWCSMKRCGNKAKVAEFRKRRQGVGA</sequence>
<dbReference type="PANTHER" id="PTHR35525:SF3">
    <property type="entry name" value="BLL6575 PROTEIN"/>
    <property type="match status" value="1"/>
</dbReference>
<dbReference type="Proteomes" id="UP000575241">
    <property type="component" value="Unassembled WGS sequence"/>
</dbReference>
<proteinExistence type="predicted"/>
<keyword evidence="3" id="KW-1185">Reference proteome</keyword>
<protein>
    <submittedName>
        <fullName evidence="2">Putative RNA-binding Zn ribbon-like protein</fullName>
    </submittedName>
</protein>
<evidence type="ECO:0000259" key="1">
    <source>
        <dbReference type="Pfam" id="PF11706"/>
    </source>
</evidence>
<comment type="caution">
    <text evidence="2">The sequence shown here is derived from an EMBL/GenBank/DDBJ whole genome shotgun (WGS) entry which is preliminary data.</text>
</comment>
<dbReference type="PANTHER" id="PTHR35525">
    <property type="entry name" value="BLL6575 PROTEIN"/>
    <property type="match status" value="1"/>
</dbReference>
<dbReference type="InterPro" id="IPR023286">
    <property type="entry name" value="ABATE_dom_sf"/>
</dbReference>
<dbReference type="Pfam" id="PF11706">
    <property type="entry name" value="zf-CGNR"/>
    <property type="match status" value="1"/>
</dbReference>
<dbReference type="Gene3D" id="1.10.3300.10">
    <property type="entry name" value="Jann2411-like domain"/>
    <property type="match status" value="1"/>
</dbReference>
<dbReference type="Pfam" id="PF07336">
    <property type="entry name" value="ABATE"/>
    <property type="match status" value="1"/>
</dbReference>
<dbReference type="RefSeq" id="WP_184167335.1">
    <property type="nucleotide sequence ID" value="NZ_JACHLN010000002.1"/>
</dbReference>
<evidence type="ECO:0000313" key="2">
    <source>
        <dbReference type="EMBL" id="MBB4839379.1"/>
    </source>
</evidence>
<organism evidence="2 3">
    <name type="scientific">Sphingomonas kyeonggiensis</name>
    <dbReference type="NCBI Taxonomy" id="1268553"/>
    <lineage>
        <taxon>Bacteria</taxon>
        <taxon>Pseudomonadati</taxon>
        <taxon>Pseudomonadota</taxon>
        <taxon>Alphaproteobacteria</taxon>
        <taxon>Sphingomonadales</taxon>
        <taxon>Sphingomonadaceae</taxon>
        <taxon>Sphingomonas</taxon>
    </lineage>
</organism>
<dbReference type="SUPFAM" id="SSF160904">
    <property type="entry name" value="Jann2411-like"/>
    <property type="match status" value="1"/>
</dbReference>
<dbReference type="AlphaFoldDB" id="A0A7W7K1R6"/>
<name>A0A7W7K1R6_9SPHN</name>
<dbReference type="EMBL" id="JACHLN010000002">
    <property type="protein sequence ID" value="MBB4839379.1"/>
    <property type="molecule type" value="Genomic_DNA"/>
</dbReference>
<feature type="domain" description="Zinc finger CGNR" evidence="1">
    <location>
        <begin position="147"/>
        <end position="190"/>
    </location>
</feature>
<dbReference type="InterPro" id="IPR010852">
    <property type="entry name" value="ABATE"/>
</dbReference>
<reference evidence="2 3" key="1">
    <citation type="submission" date="2020-08" db="EMBL/GenBank/DDBJ databases">
        <title>Functional genomics of gut bacteria from endangered species of beetles.</title>
        <authorList>
            <person name="Carlos-Shanley C."/>
        </authorList>
    </citation>
    <scope>NUCLEOTIDE SEQUENCE [LARGE SCALE GENOMIC DNA]</scope>
    <source>
        <strain evidence="2 3">S00224</strain>
    </source>
</reference>
<gene>
    <name evidence="2" type="ORF">HNP52_002448</name>
</gene>
<accession>A0A7W7K1R6</accession>